<evidence type="ECO:0000313" key="2">
    <source>
        <dbReference type="EMBL" id="CAG8642560.1"/>
    </source>
</evidence>
<comment type="caution">
    <text evidence="2">The sequence shown here is derived from an EMBL/GenBank/DDBJ whole genome shotgun (WGS) entry which is preliminary data.</text>
</comment>
<evidence type="ECO:0000256" key="1">
    <source>
        <dbReference type="SAM" id="MobiDB-lite"/>
    </source>
</evidence>
<feature type="region of interest" description="Disordered" evidence="1">
    <location>
        <begin position="251"/>
        <end position="290"/>
    </location>
</feature>
<sequence>MSSFYLGFKLDANAKSILDKILEEQLKQSIMIDTLQDEISKNHKLLENIKNVFTTFASGSLTMMNEKQPKQRLKRKDTKHIWWDAPMTKACYQLFQENKNPSDMDIKQAFKQQALEYFQNLRSSCVCKLKDTTCIFLNLFSDKLSQFASSEEVRSWKESEKVKQARNNLRNKVDNNDPNSPYIIKAILQKTFTKEELQYKDNIIFGVTVILMFLDPSYNQAEISASKVQKRIKQWNSDSFIRSLFECNDKKQSEDLSNQESNNSNEYYEDIDSNNNNDESDNFSDNNEDN</sequence>
<evidence type="ECO:0000313" key="3">
    <source>
        <dbReference type="Proteomes" id="UP000789570"/>
    </source>
</evidence>
<dbReference type="EMBL" id="CAJVPQ010004010">
    <property type="protein sequence ID" value="CAG8642560.1"/>
    <property type="molecule type" value="Genomic_DNA"/>
</dbReference>
<dbReference type="Proteomes" id="UP000789570">
    <property type="component" value="Unassembled WGS sequence"/>
</dbReference>
<keyword evidence="3" id="KW-1185">Reference proteome</keyword>
<proteinExistence type="predicted"/>
<protein>
    <submittedName>
        <fullName evidence="2">16445_t:CDS:1</fullName>
    </submittedName>
</protein>
<dbReference type="AlphaFoldDB" id="A0A9N9DNR5"/>
<accession>A0A9N9DNR5</accession>
<organism evidence="2 3">
    <name type="scientific">Funneliformis caledonium</name>
    <dbReference type="NCBI Taxonomy" id="1117310"/>
    <lineage>
        <taxon>Eukaryota</taxon>
        <taxon>Fungi</taxon>
        <taxon>Fungi incertae sedis</taxon>
        <taxon>Mucoromycota</taxon>
        <taxon>Glomeromycotina</taxon>
        <taxon>Glomeromycetes</taxon>
        <taxon>Glomerales</taxon>
        <taxon>Glomeraceae</taxon>
        <taxon>Funneliformis</taxon>
    </lineage>
</organism>
<gene>
    <name evidence="2" type="ORF">FCALED_LOCUS10647</name>
</gene>
<dbReference type="OrthoDB" id="2372582at2759"/>
<feature type="compositionally biased region" description="Acidic residues" evidence="1">
    <location>
        <begin position="267"/>
        <end position="290"/>
    </location>
</feature>
<name>A0A9N9DNR5_9GLOM</name>
<reference evidence="2" key="1">
    <citation type="submission" date="2021-06" db="EMBL/GenBank/DDBJ databases">
        <authorList>
            <person name="Kallberg Y."/>
            <person name="Tangrot J."/>
            <person name="Rosling A."/>
        </authorList>
    </citation>
    <scope>NUCLEOTIDE SEQUENCE</scope>
    <source>
        <strain evidence="2">UK204</strain>
    </source>
</reference>
<feature type="compositionally biased region" description="Low complexity" evidence="1">
    <location>
        <begin position="255"/>
        <end position="266"/>
    </location>
</feature>